<keyword evidence="2" id="KW-1185">Reference proteome</keyword>
<organism evidence="1 2">
    <name type="scientific">Lecanicillium saksenae</name>
    <dbReference type="NCBI Taxonomy" id="468837"/>
    <lineage>
        <taxon>Eukaryota</taxon>
        <taxon>Fungi</taxon>
        <taxon>Dikarya</taxon>
        <taxon>Ascomycota</taxon>
        <taxon>Pezizomycotina</taxon>
        <taxon>Sordariomycetes</taxon>
        <taxon>Hypocreomycetidae</taxon>
        <taxon>Hypocreales</taxon>
        <taxon>Cordycipitaceae</taxon>
        <taxon>Lecanicillium</taxon>
    </lineage>
</organism>
<dbReference type="Proteomes" id="UP001148737">
    <property type="component" value="Unassembled WGS sequence"/>
</dbReference>
<name>A0ACC1QWM4_9HYPO</name>
<reference evidence="1" key="1">
    <citation type="submission" date="2022-07" db="EMBL/GenBank/DDBJ databases">
        <title>Genome Sequence of Lecanicillium saksenae.</title>
        <authorList>
            <person name="Buettner E."/>
        </authorList>
    </citation>
    <scope>NUCLEOTIDE SEQUENCE</scope>
    <source>
        <strain evidence="1">VT-O1</strain>
    </source>
</reference>
<accession>A0ACC1QWM4</accession>
<gene>
    <name evidence="1" type="ORF">NLG97_g4447</name>
</gene>
<evidence type="ECO:0000313" key="2">
    <source>
        <dbReference type="Proteomes" id="UP001148737"/>
    </source>
</evidence>
<protein>
    <submittedName>
        <fullName evidence="1">Uncharacterized protein</fullName>
    </submittedName>
</protein>
<dbReference type="EMBL" id="JANAKD010000438">
    <property type="protein sequence ID" value="KAJ3493884.1"/>
    <property type="molecule type" value="Genomic_DNA"/>
</dbReference>
<proteinExistence type="predicted"/>
<comment type="caution">
    <text evidence="1">The sequence shown here is derived from an EMBL/GenBank/DDBJ whole genome shotgun (WGS) entry which is preliminary data.</text>
</comment>
<sequence>MLATARLARASRNRLPQAPRRVTAGCVTLTEPCHAWGIPSGRKRLHTSQRFQRNPTDGHIRRAEKETMAQRVKGTWERPSESRPGPAQKKPEEWMEQMFREQQTLREQQMRWEQHMQWERERLRARAGSNHPPRKTATEAASGPQPNLRVIAVVLAAVAFYIWNSQKVPLTGRWRFNFLSDSVTDWLHRKEAQAMLKHIHDQGGLVLPDSDLRTQIVKNIMRRLVPLSGLTHLDWEVYVIADDATANAFVLPGGKVFVFSGLFGVSGNEDALAAVLGHEIAHETASHTAERMSLAWVANLTAGSLFFLAGALPGLALFAMWTVTGAFVLPALVYELPMSRTHEYEADHIGLMMMAEACYDPRTAIPFWRRMNEQGQEMEEVLSTHPTNDHRIAKLEQLMPEAMARREQSDCSGTESFARRFRFAVKQKRSEMPSPQTA</sequence>
<evidence type="ECO:0000313" key="1">
    <source>
        <dbReference type="EMBL" id="KAJ3493884.1"/>
    </source>
</evidence>